<proteinExistence type="predicted"/>
<dbReference type="OrthoDB" id="9802263at2"/>
<accession>A0A5C8P8T6</accession>
<dbReference type="PANTHER" id="PTHR46796">
    <property type="entry name" value="HTH-TYPE TRANSCRIPTIONAL ACTIVATOR RHAS-RELATED"/>
    <property type="match status" value="1"/>
</dbReference>
<keyword evidence="3" id="KW-0804">Transcription</keyword>
<dbReference type="Gene3D" id="1.10.10.60">
    <property type="entry name" value="Homeodomain-like"/>
    <property type="match status" value="1"/>
</dbReference>
<keyword evidence="1" id="KW-0805">Transcription regulation</keyword>
<sequence length="321" mass="35892">MGHVLSRERFADFDQYREHLRCWDTEAVQLSPGTLSIGCDCLDAGDVILMRLNFQPAALFKSARDPGWYTFILDSSPKRWCGIDVPAKSFRTIAPQRETNVVSHHPWDSLCITVQRDTMAAWGSPLSDLADWTPAPEQSIFASDRLAIEAFKAWTDTLFSTPMPSCSEDDAALWIAAIRERVRQHLLAVLGRKESPKPLSAVHRVARYDLALAALRRIDPHIEGRVTVRGLAQGLGVSARALEYAFLAVIGVSPARYLLAERLNRARHQLRVRGPAGGSVTAVAFDHQFDNLSRFAQQYARLFGERPSETLRSARDAFHQA</sequence>
<protein>
    <submittedName>
        <fullName evidence="5">AraC family transcriptional regulator</fullName>
    </submittedName>
</protein>
<evidence type="ECO:0000259" key="4">
    <source>
        <dbReference type="PROSITE" id="PS01124"/>
    </source>
</evidence>
<dbReference type="PROSITE" id="PS01124">
    <property type="entry name" value="HTH_ARAC_FAMILY_2"/>
    <property type="match status" value="1"/>
</dbReference>
<comment type="caution">
    <text evidence="5">The sequence shown here is derived from an EMBL/GenBank/DDBJ whole genome shotgun (WGS) entry which is preliminary data.</text>
</comment>
<evidence type="ECO:0000313" key="5">
    <source>
        <dbReference type="EMBL" id="TXL70050.1"/>
    </source>
</evidence>
<evidence type="ECO:0000256" key="3">
    <source>
        <dbReference type="ARBA" id="ARBA00023163"/>
    </source>
</evidence>
<organism evidence="5 6">
    <name type="scientific">Vineibacter terrae</name>
    <dbReference type="NCBI Taxonomy" id="2586908"/>
    <lineage>
        <taxon>Bacteria</taxon>
        <taxon>Pseudomonadati</taxon>
        <taxon>Pseudomonadota</taxon>
        <taxon>Alphaproteobacteria</taxon>
        <taxon>Hyphomicrobiales</taxon>
        <taxon>Vineibacter</taxon>
    </lineage>
</organism>
<dbReference type="GO" id="GO:0043565">
    <property type="term" value="F:sequence-specific DNA binding"/>
    <property type="evidence" value="ECO:0007669"/>
    <property type="project" value="InterPro"/>
</dbReference>
<feature type="domain" description="HTH araC/xylS-type" evidence="4">
    <location>
        <begin position="212"/>
        <end position="313"/>
    </location>
</feature>
<keyword evidence="2" id="KW-0238">DNA-binding</keyword>
<dbReference type="Proteomes" id="UP000321638">
    <property type="component" value="Unassembled WGS sequence"/>
</dbReference>
<dbReference type="EMBL" id="VDUZ01000066">
    <property type="protein sequence ID" value="TXL70050.1"/>
    <property type="molecule type" value="Genomic_DNA"/>
</dbReference>
<evidence type="ECO:0000256" key="1">
    <source>
        <dbReference type="ARBA" id="ARBA00023015"/>
    </source>
</evidence>
<dbReference type="GO" id="GO:0003700">
    <property type="term" value="F:DNA-binding transcription factor activity"/>
    <property type="evidence" value="ECO:0007669"/>
    <property type="project" value="InterPro"/>
</dbReference>
<evidence type="ECO:0000256" key="2">
    <source>
        <dbReference type="ARBA" id="ARBA00023125"/>
    </source>
</evidence>
<keyword evidence="6" id="KW-1185">Reference proteome</keyword>
<dbReference type="SMART" id="SM00342">
    <property type="entry name" value="HTH_ARAC"/>
    <property type="match status" value="1"/>
</dbReference>
<dbReference type="Pfam" id="PF12833">
    <property type="entry name" value="HTH_18"/>
    <property type="match status" value="1"/>
</dbReference>
<dbReference type="InterPro" id="IPR018060">
    <property type="entry name" value="HTH_AraC"/>
</dbReference>
<evidence type="ECO:0000313" key="6">
    <source>
        <dbReference type="Proteomes" id="UP000321638"/>
    </source>
</evidence>
<dbReference type="AlphaFoldDB" id="A0A5C8P8T6"/>
<dbReference type="RefSeq" id="WP_147851881.1">
    <property type="nucleotide sequence ID" value="NZ_VDUZ01000066.1"/>
</dbReference>
<gene>
    <name evidence="5" type="ORF">FHP25_36150</name>
</gene>
<reference evidence="5 6" key="1">
    <citation type="submission" date="2019-06" db="EMBL/GenBank/DDBJ databases">
        <title>New taxonomy in bacterial strain CC-CFT640, isolated from vineyard.</title>
        <authorList>
            <person name="Lin S.-Y."/>
            <person name="Tsai C.-F."/>
            <person name="Young C.-C."/>
        </authorList>
    </citation>
    <scope>NUCLEOTIDE SEQUENCE [LARGE SCALE GENOMIC DNA]</scope>
    <source>
        <strain evidence="5 6">CC-CFT640</strain>
    </source>
</reference>
<name>A0A5C8P8T6_9HYPH</name>
<dbReference type="PANTHER" id="PTHR46796:SF6">
    <property type="entry name" value="ARAC SUBFAMILY"/>
    <property type="match status" value="1"/>
</dbReference>
<dbReference type="InterPro" id="IPR050204">
    <property type="entry name" value="AraC_XylS_family_regulators"/>
</dbReference>